<dbReference type="Pfam" id="PF03734">
    <property type="entry name" value="YkuD"/>
    <property type="match status" value="1"/>
</dbReference>
<evidence type="ECO:0000256" key="3">
    <source>
        <dbReference type="ARBA" id="ARBA00022679"/>
    </source>
</evidence>
<dbReference type="UniPathway" id="UPA00219"/>
<evidence type="ECO:0000259" key="8">
    <source>
        <dbReference type="PROSITE" id="PS52029"/>
    </source>
</evidence>
<dbReference type="Proteomes" id="UP000183050">
    <property type="component" value="Chromosome"/>
</dbReference>
<keyword evidence="3" id="KW-0808">Transferase</keyword>
<feature type="active site" description="Proton donor/acceptor" evidence="7">
    <location>
        <position position="146"/>
    </location>
</feature>
<proteinExistence type="inferred from homology"/>
<keyword evidence="5 7" id="KW-0573">Peptidoglycan synthesis</keyword>
<keyword evidence="6 7" id="KW-0961">Cell wall biogenesis/degradation</keyword>
<dbReference type="GO" id="GO:0009252">
    <property type="term" value="P:peptidoglycan biosynthetic process"/>
    <property type="evidence" value="ECO:0007669"/>
    <property type="project" value="UniProtKB-UniPathway"/>
</dbReference>
<dbReference type="CDD" id="cd16913">
    <property type="entry name" value="YkuD_like"/>
    <property type="match status" value="1"/>
</dbReference>
<feature type="active site" description="Nucleophile" evidence="7">
    <location>
        <position position="158"/>
    </location>
</feature>
<evidence type="ECO:0000256" key="2">
    <source>
        <dbReference type="ARBA" id="ARBA00005992"/>
    </source>
</evidence>
<dbReference type="GO" id="GO:0016740">
    <property type="term" value="F:transferase activity"/>
    <property type="evidence" value="ECO:0007669"/>
    <property type="project" value="UniProtKB-KW"/>
</dbReference>
<dbReference type="InterPro" id="IPR038063">
    <property type="entry name" value="Transpep_catalytic_dom"/>
</dbReference>
<evidence type="ECO:0000256" key="6">
    <source>
        <dbReference type="ARBA" id="ARBA00023316"/>
    </source>
</evidence>
<dbReference type="GO" id="GO:0071555">
    <property type="term" value="P:cell wall organization"/>
    <property type="evidence" value="ECO:0007669"/>
    <property type="project" value="UniProtKB-UniRule"/>
</dbReference>
<reference evidence="9 10" key="1">
    <citation type="submission" date="2016-11" db="EMBL/GenBank/DDBJ databases">
        <title>Rhizobium leguminosarum bv. viciae strain Vaf12 isolated from Vavilovia formosa root nodules from Russia, Dagestan.</title>
        <authorList>
            <person name="Kimeklis A."/>
        </authorList>
    </citation>
    <scope>NUCLEOTIDE SEQUENCE [LARGE SCALE GENOMIC DNA]</scope>
    <source>
        <strain evidence="9 10">Vaf-108</strain>
    </source>
</reference>
<evidence type="ECO:0000256" key="7">
    <source>
        <dbReference type="PROSITE-ProRule" id="PRU01373"/>
    </source>
</evidence>
<accession>A0A1L3ZEP7</accession>
<dbReference type="EMBL" id="CP018228">
    <property type="protein sequence ID" value="API54092.1"/>
    <property type="molecule type" value="Genomic_DNA"/>
</dbReference>
<name>A0A1L3ZEP7_RHILE</name>
<dbReference type="PANTHER" id="PTHR38589:SF1">
    <property type="entry name" value="BLR0621 PROTEIN"/>
    <property type="match status" value="1"/>
</dbReference>
<sequence length="182" mass="20542">MEKARQRRGIKRPTIVVRPAPGRKSRAIVRFGAITVPAAIGRSGRTVMKREGDGATPIASMKLVSGFRRGERNGRLVTPLPIRRIRPDMLWCDQSDSASYNRLVRAPFGASHEEMRRKDGLYDICLVMDWNISSRARNRGSAIFFHLIRPGYEPTAGCVAVSLRDMRRLLPYLRKGTIVRVV</sequence>
<evidence type="ECO:0000313" key="9">
    <source>
        <dbReference type="EMBL" id="API54092.1"/>
    </source>
</evidence>
<gene>
    <name evidence="9" type="ORF">BMW22_22935</name>
</gene>
<keyword evidence="4 7" id="KW-0133">Cell shape</keyword>
<dbReference type="InterPro" id="IPR005490">
    <property type="entry name" value="LD_TPept_cat_dom"/>
</dbReference>
<evidence type="ECO:0000256" key="1">
    <source>
        <dbReference type="ARBA" id="ARBA00004752"/>
    </source>
</evidence>
<feature type="domain" description="L,D-TPase catalytic" evidence="8">
    <location>
        <begin position="15"/>
        <end position="182"/>
    </location>
</feature>
<dbReference type="GO" id="GO:0008360">
    <property type="term" value="P:regulation of cell shape"/>
    <property type="evidence" value="ECO:0007669"/>
    <property type="project" value="UniProtKB-UniRule"/>
</dbReference>
<dbReference type="PANTHER" id="PTHR38589">
    <property type="entry name" value="BLR0621 PROTEIN"/>
    <property type="match status" value="1"/>
</dbReference>
<dbReference type="SUPFAM" id="SSF141523">
    <property type="entry name" value="L,D-transpeptidase catalytic domain-like"/>
    <property type="match status" value="1"/>
</dbReference>
<organism evidence="9 10">
    <name type="scientific">Rhizobium leguminosarum</name>
    <dbReference type="NCBI Taxonomy" id="384"/>
    <lineage>
        <taxon>Bacteria</taxon>
        <taxon>Pseudomonadati</taxon>
        <taxon>Pseudomonadota</taxon>
        <taxon>Alphaproteobacteria</taxon>
        <taxon>Hyphomicrobiales</taxon>
        <taxon>Rhizobiaceae</taxon>
        <taxon>Rhizobium/Agrobacterium group</taxon>
        <taxon>Rhizobium</taxon>
    </lineage>
</organism>
<dbReference type="GO" id="GO:0004180">
    <property type="term" value="F:carboxypeptidase activity"/>
    <property type="evidence" value="ECO:0007669"/>
    <property type="project" value="UniProtKB-ARBA"/>
</dbReference>
<dbReference type="AlphaFoldDB" id="A0A1L3ZEP7"/>
<evidence type="ECO:0000313" key="10">
    <source>
        <dbReference type="Proteomes" id="UP000183050"/>
    </source>
</evidence>
<comment type="pathway">
    <text evidence="1 7">Cell wall biogenesis; peptidoglycan biosynthesis.</text>
</comment>
<evidence type="ECO:0000256" key="4">
    <source>
        <dbReference type="ARBA" id="ARBA00022960"/>
    </source>
</evidence>
<dbReference type="PROSITE" id="PS52029">
    <property type="entry name" value="LD_TPASE"/>
    <property type="match status" value="1"/>
</dbReference>
<protein>
    <recommendedName>
        <fullName evidence="8">L,D-TPase catalytic domain-containing protein</fullName>
    </recommendedName>
</protein>
<comment type="similarity">
    <text evidence="2">Belongs to the YkuD family.</text>
</comment>
<evidence type="ECO:0000256" key="5">
    <source>
        <dbReference type="ARBA" id="ARBA00022984"/>
    </source>
</evidence>